<keyword evidence="4" id="KW-1185">Reference proteome</keyword>
<name>A0ABV4AFC4_9GAMM</name>
<dbReference type="Pfam" id="PF00849">
    <property type="entry name" value="PseudoU_synth_2"/>
    <property type="match status" value="1"/>
</dbReference>
<dbReference type="PROSITE" id="PS01129">
    <property type="entry name" value="PSI_RLU"/>
    <property type="match status" value="1"/>
</dbReference>
<reference evidence="3 4" key="1">
    <citation type="submission" date="2024-07" db="EMBL/GenBank/DDBJ databases">
        <authorList>
            <person name="Ren Q."/>
        </authorList>
    </citation>
    <scope>NUCLEOTIDE SEQUENCE [LARGE SCALE GENOMIC DNA]</scope>
    <source>
        <strain evidence="3 4">REN37</strain>
    </source>
</reference>
<organism evidence="3 4">
    <name type="scientific">Isoalcanivorax beigongshangi</name>
    <dbReference type="NCBI Taxonomy" id="3238810"/>
    <lineage>
        <taxon>Bacteria</taxon>
        <taxon>Pseudomonadati</taxon>
        <taxon>Pseudomonadota</taxon>
        <taxon>Gammaproteobacteria</taxon>
        <taxon>Oceanospirillales</taxon>
        <taxon>Alcanivoracaceae</taxon>
        <taxon>Isoalcanivorax</taxon>
    </lineage>
</organism>
<comment type="similarity">
    <text evidence="1">Belongs to the pseudouridine synthase RluA family.</text>
</comment>
<accession>A0ABV4AFC4</accession>
<dbReference type="RefSeq" id="WP_369454790.1">
    <property type="nucleotide sequence ID" value="NZ_JBGCUO010000001.1"/>
</dbReference>
<dbReference type="InterPro" id="IPR050188">
    <property type="entry name" value="RluA_PseudoU_synthase"/>
</dbReference>
<dbReference type="SUPFAM" id="SSF55120">
    <property type="entry name" value="Pseudouridine synthase"/>
    <property type="match status" value="1"/>
</dbReference>
<evidence type="ECO:0000313" key="3">
    <source>
        <dbReference type="EMBL" id="MEY1661538.1"/>
    </source>
</evidence>
<feature type="domain" description="Pseudouridine synthase RsuA/RluA-like" evidence="2">
    <location>
        <begin position="12"/>
        <end position="152"/>
    </location>
</feature>
<evidence type="ECO:0000256" key="1">
    <source>
        <dbReference type="ARBA" id="ARBA00010876"/>
    </source>
</evidence>
<dbReference type="Gene3D" id="3.30.2350.10">
    <property type="entry name" value="Pseudouridine synthase"/>
    <property type="match status" value="1"/>
</dbReference>
<dbReference type="InterPro" id="IPR020103">
    <property type="entry name" value="PsdUridine_synth_cat_dom_sf"/>
</dbReference>
<dbReference type="Proteomes" id="UP001562065">
    <property type="component" value="Unassembled WGS sequence"/>
</dbReference>
<comment type="caution">
    <text evidence="3">The sequence shown here is derived from an EMBL/GenBank/DDBJ whole genome shotgun (WGS) entry which is preliminary data.</text>
</comment>
<gene>
    <name evidence="3" type="ORF">AB5I84_05165</name>
</gene>
<dbReference type="EMBL" id="JBGCUO010000001">
    <property type="protein sequence ID" value="MEY1661538.1"/>
    <property type="molecule type" value="Genomic_DNA"/>
</dbReference>
<dbReference type="CDD" id="cd02869">
    <property type="entry name" value="PseudoU_synth_RluA_like"/>
    <property type="match status" value="1"/>
</dbReference>
<dbReference type="InterPro" id="IPR006145">
    <property type="entry name" value="PsdUridine_synth_RsuA/RluA"/>
</dbReference>
<proteinExistence type="inferred from homology"/>
<evidence type="ECO:0000259" key="2">
    <source>
        <dbReference type="Pfam" id="PF00849"/>
    </source>
</evidence>
<dbReference type="PANTHER" id="PTHR21600:SF87">
    <property type="entry name" value="RNA PSEUDOURIDYLATE SYNTHASE DOMAIN-CONTAINING PROTEIN 1"/>
    <property type="match status" value="1"/>
</dbReference>
<protein>
    <submittedName>
        <fullName evidence="3">Pseudouridine synthase</fullName>
    </submittedName>
</protein>
<dbReference type="InterPro" id="IPR006224">
    <property type="entry name" value="PsdUridine_synth_RluA-like_CS"/>
</dbReference>
<dbReference type="PANTHER" id="PTHR21600">
    <property type="entry name" value="MITOCHONDRIAL RNA PSEUDOURIDINE SYNTHASE"/>
    <property type="match status" value="1"/>
</dbReference>
<evidence type="ECO:0000313" key="4">
    <source>
        <dbReference type="Proteomes" id="UP001562065"/>
    </source>
</evidence>
<sequence>MTPALIAEHPDWLALHKPAGVSMHSEDGAGLVVQYQHWHGAPLWPVHRLDRDTSGVLLMARSAAAAATFGQLFQQRRVEKFYLGLSAQRPHRKMGVVAGDMTSGRNGNQRLLHTLERPAVTSFLSAAGGRGGRLLLMRPWTGRTHQLRVAMKAEGAPLRGDRRYGGAAAEHLCLHAWGVRFAWQGQWHQLQAPLPASPWYDDVVVQQQCRQWWPPFALTMPRPADTLLRRIGSQ</sequence>